<comment type="caution">
    <text evidence="3">The sequence shown here is derived from an EMBL/GenBank/DDBJ whole genome shotgun (WGS) entry which is preliminary data.</text>
</comment>
<organism evidence="3 4">
    <name type="scientific">Skeletonema marinoi</name>
    <dbReference type="NCBI Taxonomy" id="267567"/>
    <lineage>
        <taxon>Eukaryota</taxon>
        <taxon>Sar</taxon>
        <taxon>Stramenopiles</taxon>
        <taxon>Ochrophyta</taxon>
        <taxon>Bacillariophyta</taxon>
        <taxon>Coscinodiscophyceae</taxon>
        <taxon>Thalassiosirophycidae</taxon>
        <taxon>Thalassiosirales</taxon>
        <taxon>Skeletonemataceae</taxon>
        <taxon>Skeletonema</taxon>
        <taxon>Skeletonema marinoi-dohrnii complex</taxon>
    </lineage>
</organism>
<evidence type="ECO:0000313" key="4">
    <source>
        <dbReference type="Proteomes" id="UP001224775"/>
    </source>
</evidence>
<keyword evidence="1" id="KW-0175">Coiled coil</keyword>
<accession>A0AAD9DDM5</accession>
<dbReference type="AlphaFoldDB" id="A0AAD9DDM5"/>
<feature type="compositionally biased region" description="Polar residues" evidence="2">
    <location>
        <begin position="112"/>
        <end position="121"/>
    </location>
</feature>
<feature type="coiled-coil region" evidence="1">
    <location>
        <begin position="148"/>
        <end position="175"/>
    </location>
</feature>
<keyword evidence="4" id="KW-1185">Reference proteome</keyword>
<gene>
    <name evidence="3" type="ORF">QTG54_005383</name>
</gene>
<evidence type="ECO:0000313" key="3">
    <source>
        <dbReference type="EMBL" id="KAK1743786.1"/>
    </source>
</evidence>
<reference evidence="3" key="1">
    <citation type="submission" date="2023-06" db="EMBL/GenBank/DDBJ databases">
        <title>Survivors Of The Sea: Transcriptome response of Skeletonema marinoi to long-term dormancy.</title>
        <authorList>
            <person name="Pinder M.I.M."/>
            <person name="Kourtchenko O."/>
            <person name="Robertson E.K."/>
            <person name="Larsson T."/>
            <person name="Maumus F."/>
            <person name="Osuna-Cruz C.M."/>
            <person name="Vancaester E."/>
            <person name="Stenow R."/>
            <person name="Vandepoele K."/>
            <person name="Ploug H."/>
            <person name="Bruchert V."/>
            <person name="Godhe A."/>
            <person name="Topel M."/>
        </authorList>
    </citation>
    <scope>NUCLEOTIDE SEQUENCE</scope>
    <source>
        <strain evidence="3">R05AC</strain>
    </source>
</reference>
<sequence length="194" mass="22147">MKTWTIAPVVMDSMPPRGGERIIKTVPGVMRCFKKKIIGRYPRSFLGQGRCHSRVVSLPFLLQTSELAPLPTTQFWIIRTTTSPSQSCTSKDSGVTTSRSATNCRNRPPKSENGSLQTQNQKVEHENRILKRAVTIQQDRQHQVSAELEGIRTFKEQAEERIRRLEQMNLTLQYQLQAQNAGNDFMGFRPPDVY</sequence>
<dbReference type="PANTHER" id="PTHR31245:SF20">
    <property type="entry name" value="F18B13.13 PROTEIN"/>
    <property type="match status" value="1"/>
</dbReference>
<dbReference type="Proteomes" id="UP001224775">
    <property type="component" value="Unassembled WGS sequence"/>
</dbReference>
<name>A0AAD9DDM5_9STRA</name>
<feature type="compositionally biased region" description="Polar residues" evidence="2">
    <location>
        <begin position="83"/>
        <end position="105"/>
    </location>
</feature>
<dbReference type="EMBL" id="JATAAI010000008">
    <property type="protein sequence ID" value="KAK1743786.1"/>
    <property type="molecule type" value="Genomic_DNA"/>
</dbReference>
<evidence type="ECO:0000256" key="2">
    <source>
        <dbReference type="SAM" id="MobiDB-lite"/>
    </source>
</evidence>
<evidence type="ECO:0000256" key="1">
    <source>
        <dbReference type="SAM" id="Coils"/>
    </source>
</evidence>
<proteinExistence type="predicted"/>
<dbReference type="PANTHER" id="PTHR31245">
    <property type="entry name" value="UBIQUITIN SYSTEM COMPONENT CUE PROTEIN"/>
    <property type="match status" value="1"/>
</dbReference>
<feature type="region of interest" description="Disordered" evidence="2">
    <location>
        <begin position="83"/>
        <end position="123"/>
    </location>
</feature>
<protein>
    <submittedName>
        <fullName evidence="3">Uncharacterized protein</fullName>
    </submittedName>
</protein>